<evidence type="ECO:0000313" key="5">
    <source>
        <dbReference type="EMBL" id="EER32743.1"/>
    </source>
</evidence>
<dbReference type="AlphaFoldDB" id="C5MAS6"/>
<gene>
    <name evidence="5" type="ORF">CTRG_03168</name>
</gene>
<dbReference type="GO" id="GO:0005634">
    <property type="term" value="C:nucleus"/>
    <property type="evidence" value="ECO:0007669"/>
    <property type="project" value="UniProtKB-UniRule"/>
</dbReference>
<accession>C5MAS6</accession>
<dbReference type="PROSITE" id="PS50118">
    <property type="entry name" value="HMG_BOX_2"/>
    <property type="match status" value="1"/>
</dbReference>
<evidence type="ECO:0000313" key="6">
    <source>
        <dbReference type="Proteomes" id="UP000002037"/>
    </source>
</evidence>
<evidence type="ECO:0000256" key="1">
    <source>
        <dbReference type="PROSITE-ProRule" id="PRU00267"/>
    </source>
</evidence>
<dbReference type="OrthoDB" id="4026410at2759"/>
<dbReference type="RefSeq" id="XP_002548871.1">
    <property type="nucleotide sequence ID" value="XM_002548825.1"/>
</dbReference>
<dbReference type="CDD" id="cd00084">
    <property type="entry name" value="HMG-box_SF"/>
    <property type="match status" value="1"/>
</dbReference>
<reference evidence="5 6" key="1">
    <citation type="journal article" date="2009" name="Nature">
        <title>Evolution of pathogenicity and sexual reproduction in eight Candida genomes.</title>
        <authorList>
            <person name="Butler G."/>
            <person name="Rasmussen M.D."/>
            <person name="Lin M.F."/>
            <person name="Santos M.A."/>
            <person name="Sakthikumar S."/>
            <person name="Munro C.A."/>
            <person name="Rheinbay E."/>
            <person name="Grabherr M."/>
            <person name="Forche A."/>
            <person name="Reedy J.L."/>
            <person name="Agrafioti I."/>
            <person name="Arnaud M.B."/>
            <person name="Bates S."/>
            <person name="Brown A.J."/>
            <person name="Brunke S."/>
            <person name="Costanzo M.C."/>
            <person name="Fitzpatrick D.A."/>
            <person name="de Groot P.W."/>
            <person name="Harris D."/>
            <person name="Hoyer L.L."/>
            <person name="Hube B."/>
            <person name="Klis F.M."/>
            <person name="Kodira C."/>
            <person name="Lennard N."/>
            <person name="Logue M.E."/>
            <person name="Martin R."/>
            <person name="Neiman A.M."/>
            <person name="Nikolaou E."/>
            <person name="Quail M.A."/>
            <person name="Quinn J."/>
            <person name="Santos M.C."/>
            <person name="Schmitzberger F.F."/>
            <person name="Sherlock G."/>
            <person name="Shah P."/>
            <person name="Silverstein K.A."/>
            <person name="Skrzypek M.S."/>
            <person name="Soll D."/>
            <person name="Staggs R."/>
            <person name="Stansfield I."/>
            <person name="Stumpf M.P."/>
            <person name="Sudbery P.E."/>
            <person name="Srikantha T."/>
            <person name="Zeng Q."/>
            <person name="Berman J."/>
            <person name="Berriman M."/>
            <person name="Heitman J."/>
            <person name="Gow N.A."/>
            <person name="Lorenz M.C."/>
            <person name="Birren B.W."/>
            <person name="Kellis M."/>
            <person name="Cuomo C.A."/>
        </authorList>
    </citation>
    <scope>NUCLEOTIDE SEQUENCE [LARGE SCALE GENOMIC DNA]</scope>
    <source>
        <strain evidence="6">ATCC MYA-3404 / T1</strain>
    </source>
</reference>
<protein>
    <recommendedName>
        <fullName evidence="4">HMG box domain-containing protein</fullName>
    </recommendedName>
</protein>
<evidence type="ECO:0000259" key="4">
    <source>
        <dbReference type="PROSITE" id="PS50118"/>
    </source>
</evidence>
<feature type="region of interest" description="Disordered" evidence="3">
    <location>
        <begin position="35"/>
        <end position="62"/>
    </location>
</feature>
<name>C5MAS6_CANTT</name>
<dbReference type="EMBL" id="GG692398">
    <property type="protein sequence ID" value="EER32743.1"/>
    <property type="molecule type" value="Genomic_DNA"/>
</dbReference>
<dbReference type="KEGG" id="ctp:CTRG_03168"/>
<dbReference type="Gene3D" id="1.10.30.10">
    <property type="entry name" value="High mobility group box domain"/>
    <property type="match status" value="1"/>
</dbReference>
<evidence type="ECO:0000256" key="2">
    <source>
        <dbReference type="SAM" id="Coils"/>
    </source>
</evidence>
<dbReference type="InterPro" id="IPR036910">
    <property type="entry name" value="HMG_box_dom_sf"/>
</dbReference>
<feature type="domain" description="HMG box" evidence="4">
    <location>
        <begin position="165"/>
        <end position="235"/>
    </location>
</feature>
<dbReference type="VEuPathDB" id="FungiDB:CTRG_03168"/>
<proteinExistence type="predicted"/>
<dbReference type="SUPFAM" id="SSF47095">
    <property type="entry name" value="HMG-box"/>
    <property type="match status" value="1"/>
</dbReference>
<feature type="DNA-binding region" description="HMG box" evidence="1">
    <location>
        <begin position="165"/>
        <end position="235"/>
    </location>
</feature>
<dbReference type="GO" id="GO:0003677">
    <property type="term" value="F:DNA binding"/>
    <property type="evidence" value="ECO:0007669"/>
    <property type="project" value="UniProtKB-UniRule"/>
</dbReference>
<keyword evidence="6" id="KW-1185">Reference proteome</keyword>
<keyword evidence="1" id="KW-0539">Nucleus</keyword>
<dbReference type="InterPro" id="IPR009071">
    <property type="entry name" value="HMG_box_dom"/>
</dbReference>
<dbReference type="STRING" id="294747.C5MAS6"/>
<dbReference type="HOGENOM" id="CLU_1156246_0_0_1"/>
<keyword evidence="2" id="KW-0175">Coiled coil</keyword>
<evidence type="ECO:0000256" key="3">
    <source>
        <dbReference type="SAM" id="MobiDB-lite"/>
    </source>
</evidence>
<dbReference type="GeneID" id="8299796"/>
<keyword evidence="1" id="KW-0238">DNA-binding</keyword>
<organism evidence="5 6">
    <name type="scientific">Candida tropicalis (strain ATCC MYA-3404 / T1)</name>
    <name type="common">Yeast</name>
    <dbReference type="NCBI Taxonomy" id="294747"/>
    <lineage>
        <taxon>Eukaryota</taxon>
        <taxon>Fungi</taxon>
        <taxon>Dikarya</taxon>
        <taxon>Ascomycota</taxon>
        <taxon>Saccharomycotina</taxon>
        <taxon>Pichiomycetes</taxon>
        <taxon>Debaryomycetaceae</taxon>
        <taxon>Candida/Lodderomyces clade</taxon>
        <taxon>Candida</taxon>
    </lineage>
</organism>
<feature type="coiled-coil region" evidence="2">
    <location>
        <begin position="63"/>
        <end position="104"/>
    </location>
</feature>
<dbReference type="Proteomes" id="UP000002037">
    <property type="component" value="Unassembled WGS sequence"/>
</dbReference>
<sequence>MLRYCVLPVRSIAFKAPVLSQLRLLSTTPALSMPAKAKAEPKAKAKTTKQTKTASKSKELSTAKKLAEKIKKEKAKHNTIQTKIKDHNNYLRQLSRERKLAEDASRGHRSLNIRSFIAKAFKLPPTSPEFASKYESLTEDELEKLKVAAKEYNDKCRSFFVGDKPTKPATKFALYLKENYVVGENQDRATVMGELAARWKSLPESEKLKYTINYDQEARRKEVEDWKQTRINQYKQYLDFKKNYEYKF</sequence>